<dbReference type="EMBL" id="LAZR01028631">
    <property type="protein sequence ID" value="KKL62002.1"/>
    <property type="molecule type" value="Genomic_DNA"/>
</dbReference>
<keyword evidence="2" id="KW-0472">Membrane</keyword>
<evidence type="ECO:0000256" key="2">
    <source>
        <dbReference type="SAM" id="Phobius"/>
    </source>
</evidence>
<name>A0A0F9GFS7_9ZZZZ</name>
<reference evidence="3" key="1">
    <citation type="journal article" date="2015" name="Nature">
        <title>Complex archaea that bridge the gap between prokaryotes and eukaryotes.</title>
        <authorList>
            <person name="Spang A."/>
            <person name="Saw J.H."/>
            <person name="Jorgensen S.L."/>
            <person name="Zaremba-Niedzwiedzka K."/>
            <person name="Martijn J."/>
            <person name="Lind A.E."/>
            <person name="van Eijk R."/>
            <person name="Schleper C."/>
            <person name="Guy L."/>
            <person name="Ettema T.J."/>
        </authorList>
    </citation>
    <scope>NUCLEOTIDE SEQUENCE</scope>
</reference>
<evidence type="ECO:0000313" key="3">
    <source>
        <dbReference type="EMBL" id="KKL62002.1"/>
    </source>
</evidence>
<keyword evidence="2" id="KW-1133">Transmembrane helix</keyword>
<evidence type="ECO:0000256" key="1">
    <source>
        <dbReference type="SAM" id="MobiDB-lite"/>
    </source>
</evidence>
<keyword evidence="2" id="KW-0812">Transmembrane</keyword>
<feature type="transmembrane region" description="Helical" evidence="2">
    <location>
        <begin position="86"/>
        <end position="105"/>
    </location>
</feature>
<sequence>MLLKLNSQDYAVTPRGIRRRKKDVFAPVFAQTGGQIQQAITAYDTRTFGPWIHGIGRSAIPVKSERDSIDYQMFQDSECDTRWVTGVYPGLLLVAVGLALLFFLWTKLAARPGASQARSFAGDRTTAISVSPARPGRPVGSRTPRTA</sequence>
<protein>
    <submittedName>
        <fullName evidence="3">Uncharacterized protein</fullName>
    </submittedName>
</protein>
<feature type="region of interest" description="Disordered" evidence="1">
    <location>
        <begin position="121"/>
        <end position="147"/>
    </location>
</feature>
<comment type="caution">
    <text evidence="3">The sequence shown here is derived from an EMBL/GenBank/DDBJ whole genome shotgun (WGS) entry which is preliminary data.</text>
</comment>
<proteinExistence type="predicted"/>
<organism evidence="3">
    <name type="scientific">marine sediment metagenome</name>
    <dbReference type="NCBI Taxonomy" id="412755"/>
    <lineage>
        <taxon>unclassified sequences</taxon>
        <taxon>metagenomes</taxon>
        <taxon>ecological metagenomes</taxon>
    </lineage>
</organism>
<gene>
    <name evidence="3" type="ORF">LCGC14_2189600</name>
</gene>
<accession>A0A0F9GFS7</accession>
<dbReference type="AlphaFoldDB" id="A0A0F9GFS7"/>